<name>A0AAU9SY61_THLAR</name>
<dbReference type="Pfam" id="PF05277">
    <property type="entry name" value="DUF726"/>
    <property type="match status" value="1"/>
</dbReference>
<sequence>MHRISRREMSSEISFALLTAFTVLLSYSTLSHGLLQPRRISHGLSASGKYLTNDELWFNQTLDHYSPYDHRKFRQRYYEYLDHLRVPDGPIFLIICGEGPCNGIPNDYLSVLAKKFEAGIVSLEHRYYGKSSPFKSLDTENLKSGSVDNPWFFFGASYSGALSAWFRLKFPHLTCGSLASSAVVRAVYDFPEYDRQIGESVGPECKAALQETNKLVELGLKVNNKAVKALFNATELNVDADFLYLIADAQVVAIQYGSPDQLCVPLVEAKKNGSDLVEAYAKYVREFCVEVFGLSAKTYSRKHLLDTAVTAESADRLWWFQVCTEVAYFQVAPANDSIRSQQINTEYHLDLCKSLFGKGVYPEVDATNLYYGGDKIAATKIIFTNGSQDPWRHASKQTSSPGLPSYIVTCHNCGHGSDLRGCPQSPMIIEGDSKNCSSPDAVNKVRQHIVEHMDLWLSECRGELRSSIYTNARHKTQLFCSMVEATSNLTPTQRYAAAALFAIALNQAQINQTRPLGVPAAEDDDEECENRRSEERRSNCSSGDSVSDDPGLWVHETSGLLRPVFRCLDIDSSAWLGLEETANSSPAKHHIGAFTRLLSEEASDASIEMKEQEMALGKAADAMVHSIQSSLSIDAKKEKHQEYENECREKYAVPEVKSKDKDVNKDKESGNTAETESLEAGVVIIDGSHKPEVVEDDKSVEEVTLLSHQRKINVLYELLSACLSDKYQEVKKCTRRRKGYDARHRVALRLLATWFNIEWIKVEAIETMVACSAMALQKTGEMMDDDAQSPTSTWAKWKRGGIIGAAALTGGALMAITGGLAAPAIAAGFGALAPTLGTLVPVIGAGGFAAAASAAGTVAGSVAVAASFGAAGAGLTGTKMARRIGDLDEFEFKAIGENHNQGRLAVEVLVAGVVFKEEDFVKPWEGLTSSLERYTLQWESKNLILVSTAIQDWLTSRLAMELMKQGAMHTVLSSLLLALAWPATILVAADFIDSKWSIAIDRSDKAGRLLAEVLQKGLQGNRPITLVGFSLGARVIFKCLQTLAETEQNAELVERVVLLGAPISINNENWRDVRKMVAGRFINVYATNDWTLGVAFRASLFSQGLAGIQPICIPGIENVDVTDMVEGHASYLWKTQQILERLEIDTYYPVFRDTL</sequence>
<feature type="compositionally biased region" description="Basic and acidic residues" evidence="6">
    <location>
        <begin position="654"/>
        <end position="669"/>
    </location>
</feature>
<comment type="subcellular location">
    <subcellularLocation>
        <location evidence="1">Membrane</location>
        <topology evidence="1">Multi-pass membrane protein</topology>
    </subcellularLocation>
</comment>
<dbReference type="Pfam" id="PF05577">
    <property type="entry name" value="Peptidase_S28"/>
    <property type="match status" value="2"/>
</dbReference>
<dbReference type="InterPro" id="IPR008758">
    <property type="entry name" value="Peptidase_S28"/>
</dbReference>
<dbReference type="GO" id="GO:0016020">
    <property type="term" value="C:membrane"/>
    <property type="evidence" value="ECO:0007669"/>
    <property type="project" value="UniProtKB-SubCell"/>
</dbReference>
<evidence type="ECO:0000256" key="7">
    <source>
        <dbReference type="SAM" id="Phobius"/>
    </source>
</evidence>
<reference evidence="8 9" key="1">
    <citation type="submission" date="2022-03" db="EMBL/GenBank/DDBJ databases">
        <authorList>
            <person name="Nunn A."/>
            <person name="Chopra R."/>
            <person name="Nunn A."/>
            <person name="Contreras Garrido A."/>
        </authorList>
    </citation>
    <scope>NUCLEOTIDE SEQUENCE [LARGE SCALE GENOMIC DNA]</scope>
</reference>
<dbReference type="PANTHER" id="PTHR17920">
    <property type="entry name" value="TRANSMEMBRANE AND COILED-COIL DOMAIN-CONTAINING PROTEIN 4 TMCO4"/>
    <property type="match status" value="1"/>
</dbReference>
<feature type="region of interest" description="Disordered" evidence="6">
    <location>
        <begin position="515"/>
        <end position="548"/>
    </location>
</feature>
<dbReference type="InterPro" id="IPR029058">
    <property type="entry name" value="AB_hydrolase_fold"/>
</dbReference>
<evidence type="ECO:0000256" key="6">
    <source>
        <dbReference type="SAM" id="MobiDB-lite"/>
    </source>
</evidence>
<dbReference type="Proteomes" id="UP000836841">
    <property type="component" value="Chromosome 7"/>
</dbReference>
<gene>
    <name evidence="8" type="ORF">TAV2_LOCUS24669</name>
</gene>
<keyword evidence="3 7" id="KW-0812">Transmembrane</keyword>
<evidence type="ECO:0000256" key="4">
    <source>
        <dbReference type="ARBA" id="ARBA00022989"/>
    </source>
</evidence>
<protein>
    <submittedName>
        <fullName evidence="8">Uncharacterized protein</fullName>
    </submittedName>
</protein>
<evidence type="ECO:0000256" key="5">
    <source>
        <dbReference type="ARBA" id="ARBA00023136"/>
    </source>
</evidence>
<organism evidence="8 9">
    <name type="scientific">Thlaspi arvense</name>
    <name type="common">Field penny-cress</name>
    <dbReference type="NCBI Taxonomy" id="13288"/>
    <lineage>
        <taxon>Eukaryota</taxon>
        <taxon>Viridiplantae</taxon>
        <taxon>Streptophyta</taxon>
        <taxon>Embryophyta</taxon>
        <taxon>Tracheophyta</taxon>
        <taxon>Spermatophyta</taxon>
        <taxon>Magnoliopsida</taxon>
        <taxon>eudicotyledons</taxon>
        <taxon>Gunneridae</taxon>
        <taxon>Pentapetalae</taxon>
        <taxon>rosids</taxon>
        <taxon>malvids</taxon>
        <taxon>Brassicales</taxon>
        <taxon>Brassicaceae</taxon>
        <taxon>Thlaspideae</taxon>
        <taxon>Thlaspi</taxon>
    </lineage>
</organism>
<dbReference type="Gene3D" id="3.40.50.1820">
    <property type="entry name" value="alpha/beta hydrolase"/>
    <property type="match status" value="3"/>
</dbReference>
<keyword evidence="5 7" id="KW-0472">Membrane</keyword>
<keyword evidence="9" id="KW-1185">Reference proteome</keyword>
<dbReference type="GO" id="GO:0006508">
    <property type="term" value="P:proteolysis"/>
    <property type="evidence" value="ECO:0007669"/>
    <property type="project" value="InterPro"/>
</dbReference>
<feature type="compositionally biased region" description="Basic and acidic residues" evidence="6">
    <location>
        <begin position="529"/>
        <end position="538"/>
    </location>
</feature>
<dbReference type="InterPro" id="IPR007941">
    <property type="entry name" value="DUF726"/>
</dbReference>
<dbReference type="PANTHER" id="PTHR17920:SF3">
    <property type="entry name" value="TRANSMEMBRANE AND COILED-COIL DOMAIN-CONTAINING PROTEIN 4"/>
    <property type="match status" value="1"/>
</dbReference>
<proteinExistence type="inferred from homology"/>
<accession>A0AAU9SY61</accession>
<comment type="similarity">
    <text evidence="2">Belongs to the TMCO4 family.</text>
</comment>
<dbReference type="EMBL" id="OU466863">
    <property type="protein sequence ID" value="CAH2076508.1"/>
    <property type="molecule type" value="Genomic_DNA"/>
</dbReference>
<dbReference type="GO" id="GO:0070008">
    <property type="term" value="F:serine-type exopeptidase activity"/>
    <property type="evidence" value="ECO:0007669"/>
    <property type="project" value="InterPro"/>
</dbReference>
<evidence type="ECO:0000313" key="8">
    <source>
        <dbReference type="EMBL" id="CAH2076508.1"/>
    </source>
</evidence>
<evidence type="ECO:0000313" key="9">
    <source>
        <dbReference type="Proteomes" id="UP000836841"/>
    </source>
</evidence>
<dbReference type="SUPFAM" id="SSF53474">
    <property type="entry name" value="alpha/beta-Hydrolases"/>
    <property type="match status" value="2"/>
</dbReference>
<dbReference type="AlphaFoldDB" id="A0AAU9SY61"/>
<feature type="transmembrane region" description="Helical" evidence="7">
    <location>
        <begin position="971"/>
        <end position="992"/>
    </location>
</feature>
<evidence type="ECO:0000256" key="1">
    <source>
        <dbReference type="ARBA" id="ARBA00004141"/>
    </source>
</evidence>
<keyword evidence="4 7" id="KW-1133">Transmembrane helix</keyword>
<evidence type="ECO:0000256" key="2">
    <source>
        <dbReference type="ARBA" id="ARBA00009824"/>
    </source>
</evidence>
<dbReference type="FunFam" id="3.40.50.1820:FF:000158">
    <property type="entry name" value="Thymus-specific serine protease"/>
    <property type="match status" value="1"/>
</dbReference>
<evidence type="ECO:0000256" key="3">
    <source>
        <dbReference type="ARBA" id="ARBA00022692"/>
    </source>
</evidence>
<feature type="region of interest" description="Disordered" evidence="6">
    <location>
        <begin position="654"/>
        <end position="673"/>
    </location>
</feature>